<dbReference type="Pfam" id="PF13343">
    <property type="entry name" value="SBP_bac_6"/>
    <property type="match status" value="1"/>
</dbReference>
<sequence>MKNLFKSTALATTLAVTATLAYAETVTVYTAVPQNFIDALVPMYEAETGNTVDIIKAGSGELLNRLTAEAGAPSADVLWSVDGTVIDFNPDLFEAYDAAGSDMLADGMNQSEMWTPFTAVVMAFIVNEEKLGGLPVPDSWAALADPQYDEMISSARADGSGSAYIQLATVLQAFDSEDTGWEVYEGMLGNFVLSESSGAVPRFVNDGELAIGVTLEDAALRYVEGGGPVQIVYPAEGTAIAPDAMALVAGAPNGDGGKSFLDFMLSEAAQTVVAEQGRRPVRSDVASNPALVALADVNSVGYDAAWAADNRDRLVEAWGEMVLDVQ</sequence>
<dbReference type="Proteomes" id="UP000195273">
    <property type="component" value="Chromosome"/>
</dbReference>
<gene>
    <name evidence="3" type="primary">phnS</name>
    <name evidence="3" type="ORF">LOKVESSMR4R_03175</name>
</gene>
<dbReference type="GO" id="GO:0015888">
    <property type="term" value="P:thiamine transport"/>
    <property type="evidence" value="ECO:0007669"/>
    <property type="project" value="TreeGrafter"/>
</dbReference>
<organism evidence="3 4">
    <name type="scientific">Yoonia vestfoldensis</name>
    <dbReference type="NCBI Taxonomy" id="245188"/>
    <lineage>
        <taxon>Bacteria</taxon>
        <taxon>Pseudomonadati</taxon>
        <taxon>Pseudomonadota</taxon>
        <taxon>Alphaproteobacteria</taxon>
        <taxon>Rhodobacterales</taxon>
        <taxon>Paracoccaceae</taxon>
        <taxon>Yoonia</taxon>
    </lineage>
</organism>
<proteinExistence type="predicted"/>
<dbReference type="GO" id="GO:0030975">
    <property type="term" value="F:thiamine binding"/>
    <property type="evidence" value="ECO:0007669"/>
    <property type="project" value="TreeGrafter"/>
</dbReference>
<accession>A0A1Y0EFP4</accession>
<evidence type="ECO:0000313" key="3">
    <source>
        <dbReference type="EMBL" id="ARU02456.1"/>
    </source>
</evidence>
<dbReference type="GO" id="GO:0030976">
    <property type="term" value="F:thiamine pyrophosphate binding"/>
    <property type="evidence" value="ECO:0007669"/>
    <property type="project" value="TreeGrafter"/>
</dbReference>
<protein>
    <submittedName>
        <fullName evidence="3">Putative 2-aminoethylphosphonate-binding periplasmic protein</fullName>
    </submittedName>
</protein>
<dbReference type="SUPFAM" id="SSF53850">
    <property type="entry name" value="Periplasmic binding protein-like II"/>
    <property type="match status" value="1"/>
</dbReference>
<dbReference type="RefSeq" id="WP_087210463.1">
    <property type="nucleotide sequence ID" value="NZ_CP021431.1"/>
</dbReference>
<evidence type="ECO:0000256" key="2">
    <source>
        <dbReference type="SAM" id="SignalP"/>
    </source>
</evidence>
<dbReference type="PANTHER" id="PTHR30006:SF2">
    <property type="entry name" value="ABC TRANSPORTER SUBSTRATE-BINDING PROTEIN"/>
    <property type="match status" value="1"/>
</dbReference>
<dbReference type="EMBL" id="CP021431">
    <property type="protein sequence ID" value="ARU02456.1"/>
    <property type="molecule type" value="Genomic_DNA"/>
</dbReference>
<dbReference type="PANTHER" id="PTHR30006">
    <property type="entry name" value="THIAMINE-BINDING PERIPLASMIC PROTEIN-RELATED"/>
    <property type="match status" value="1"/>
</dbReference>
<dbReference type="OrthoDB" id="9766989at2"/>
<dbReference type="KEGG" id="lvs:LOKVESSMR4R_03175"/>
<keyword evidence="4" id="KW-1185">Reference proteome</keyword>
<dbReference type="GO" id="GO:0030288">
    <property type="term" value="C:outer membrane-bounded periplasmic space"/>
    <property type="evidence" value="ECO:0007669"/>
    <property type="project" value="TreeGrafter"/>
</dbReference>
<reference evidence="3 4" key="1">
    <citation type="submission" date="2017-05" db="EMBL/GenBank/DDBJ databases">
        <title>Genome Sequence of Loktanella vestfoldensis Strain SMR4r Isolated from a Culture of the Diatom Skeletonema marinoi.</title>
        <authorList>
            <person name="Topel M."/>
            <person name="Pinder M.I.M."/>
            <person name="Johansson O.N."/>
            <person name="Kourtchenko O."/>
            <person name="Godhe A."/>
            <person name="Clarke A.K."/>
        </authorList>
    </citation>
    <scope>NUCLEOTIDE SEQUENCE [LARGE SCALE GENOMIC DNA]</scope>
    <source>
        <strain evidence="3 4">SMR4r</strain>
    </source>
</reference>
<evidence type="ECO:0000313" key="4">
    <source>
        <dbReference type="Proteomes" id="UP000195273"/>
    </source>
</evidence>
<keyword evidence="1 2" id="KW-0732">Signal</keyword>
<feature type="signal peptide" evidence="2">
    <location>
        <begin position="1"/>
        <end position="23"/>
    </location>
</feature>
<feature type="chain" id="PRO_5012575642" evidence="2">
    <location>
        <begin position="24"/>
        <end position="326"/>
    </location>
</feature>
<dbReference type="AlphaFoldDB" id="A0A1Y0EFP4"/>
<dbReference type="InterPro" id="IPR026045">
    <property type="entry name" value="Ferric-bd"/>
</dbReference>
<dbReference type="Gene3D" id="3.40.190.10">
    <property type="entry name" value="Periplasmic binding protein-like II"/>
    <property type="match status" value="2"/>
</dbReference>
<evidence type="ECO:0000256" key="1">
    <source>
        <dbReference type="ARBA" id="ARBA00022729"/>
    </source>
</evidence>
<name>A0A1Y0EFP4_9RHOB</name>
<dbReference type="PIRSF" id="PIRSF002825">
    <property type="entry name" value="CfbpA"/>
    <property type="match status" value="1"/>
</dbReference>